<protein>
    <recommendedName>
        <fullName evidence="1">non-specific serine/threonine protein kinase</fullName>
        <ecNumber evidence="1">2.7.11.1</ecNumber>
    </recommendedName>
</protein>
<dbReference type="RefSeq" id="WP_094093109.1">
    <property type="nucleotide sequence ID" value="NZ_BMHF01000001.1"/>
</dbReference>
<dbReference type="PANTHER" id="PTHR43671:SF13">
    <property type="entry name" value="SERINE_THREONINE-PROTEIN KINASE NEK2"/>
    <property type="match status" value="1"/>
</dbReference>
<evidence type="ECO:0000256" key="4">
    <source>
        <dbReference type="ARBA" id="ARBA00022777"/>
    </source>
</evidence>
<keyword evidence="8" id="KW-1185">Reference proteome</keyword>
<accession>A0ABQ1FPC7</accession>
<dbReference type="EMBL" id="BMHF01000001">
    <property type="protein sequence ID" value="GGA24977.1"/>
    <property type="molecule type" value="Genomic_DNA"/>
</dbReference>
<dbReference type="Proteomes" id="UP000609323">
    <property type="component" value="Unassembled WGS sequence"/>
</dbReference>
<evidence type="ECO:0000256" key="5">
    <source>
        <dbReference type="ARBA" id="ARBA00022840"/>
    </source>
</evidence>
<evidence type="ECO:0000256" key="3">
    <source>
        <dbReference type="ARBA" id="ARBA00022741"/>
    </source>
</evidence>
<dbReference type="InterPro" id="IPR011009">
    <property type="entry name" value="Kinase-like_dom_sf"/>
</dbReference>
<dbReference type="Pfam" id="PF00069">
    <property type="entry name" value="Pkinase"/>
    <property type="match status" value="1"/>
</dbReference>
<keyword evidence="2" id="KW-0808">Transferase</keyword>
<organism evidence="7 8">
    <name type="scientific">Paenibacillus physcomitrellae</name>
    <dbReference type="NCBI Taxonomy" id="1619311"/>
    <lineage>
        <taxon>Bacteria</taxon>
        <taxon>Bacillati</taxon>
        <taxon>Bacillota</taxon>
        <taxon>Bacilli</taxon>
        <taxon>Bacillales</taxon>
        <taxon>Paenibacillaceae</taxon>
        <taxon>Paenibacillus</taxon>
    </lineage>
</organism>
<reference evidence="8" key="1">
    <citation type="journal article" date="2019" name="Int. J. Syst. Evol. Microbiol.">
        <title>The Global Catalogue of Microorganisms (GCM) 10K type strain sequencing project: providing services to taxonomists for standard genome sequencing and annotation.</title>
        <authorList>
            <consortium name="The Broad Institute Genomics Platform"/>
            <consortium name="The Broad Institute Genome Sequencing Center for Infectious Disease"/>
            <person name="Wu L."/>
            <person name="Ma J."/>
        </authorList>
    </citation>
    <scope>NUCLEOTIDE SEQUENCE [LARGE SCALE GENOMIC DNA]</scope>
    <source>
        <strain evidence="8">CGMCC 1.15044</strain>
    </source>
</reference>
<sequence>MAPIPELLENGTLLANRYRIVRHTGSGGASHVYVASDLKLPGKLWAVKQTLADPAGTGRMEEETGMLIALNHPRLPRIVDFFQTDEGNEEDREIEERGKGLEVRTAGRAAERSSGNRSGYMYLVMDYIVGTTLEEHIRKGNPVREEELLHIADQICDGLHYLHTREPPIIYRDLKPSNLMVEHGREIRFIDFGTARAYNPQLNEDTIQLGTVGFAAPEQYLGKQSDARTDLYALGAILLYMASQGRYTQWPKDIKTFDWKGLSPGLAQLIRKLLSYEPAERIQTALEAKQELRKLQPSYISGRAGGEPGDRPVLVAITGASTGLGTTHLAFALANSLSRFYTRVSYVEWNERSSAVAGLQSYWSDSGFTGRHLEHGRVAYYKKPSRTEWLRLLGSGQGLILMDMGTQMTKDSLEEFARADLQIVVIPAGSWRRSEISSCNQRLSAFTGRKRVYVSPLADAHVTHRLAKMLKDSKVYSFPMEPDPFHLGEHTVQAAERICETLLPKRSRTSQWKTGKWRPGKWKARWLNLNTRE</sequence>
<evidence type="ECO:0000313" key="8">
    <source>
        <dbReference type="Proteomes" id="UP000609323"/>
    </source>
</evidence>
<dbReference type="Gene3D" id="3.30.200.20">
    <property type="entry name" value="Phosphorylase Kinase, domain 1"/>
    <property type="match status" value="1"/>
</dbReference>
<dbReference type="CDD" id="cd14014">
    <property type="entry name" value="STKc_PknB_like"/>
    <property type="match status" value="1"/>
</dbReference>
<dbReference type="PANTHER" id="PTHR43671">
    <property type="entry name" value="SERINE/THREONINE-PROTEIN KINASE NEK"/>
    <property type="match status" value="1"/>
</dbReference>
<evidence type="ECO:0000256" key="2">
    <source>
        <dbReference type="ARBA" id="ARBA00022679"/>
    </source>
</evidence>
<dbReference type="SUPFAM" id="SSF56112">
    <property type="entry name" value="Protein kinase-like (PK-like)"/>
    <property type="match status" value="1"/>
</dbReference>
<dbReference type="EC" id="2.7.11.1" evidence="1"/>
<gene>
    <name evidence="7" type="ORF">GCM10010917_07330</name>
</gene>
<dbReference type="InterPro" id="IPR050660">
    <property type="entry name" value="NEK_Ser/Thr_kinase"/>
</dbReference>
<dbReference type="Gene3D" id="1.10.510.10">
    <property type="entry name" value="Transferase(Phosphotransferase) domain 1"/>
    <property type="match status" value="1"/>
</dbReference>
<comment type="caution">
    <text evidence="7">The sequence shown here is derived from an EMBL/GenBank/DDBJ whole genome shotgun (WGS) entry which is preliminary data.</text>
</comment>
<keyword evidence="5" id="KW-0067">ATP-binding</keyword>
<name>A0ABQ1FPC7_9BACL</name>
<keyword evidence="4" id="KW-0418">Kinase</keyword>
<dbReference type="PROSITE" id="PS50011">
    <property type="entry name" value="PROTEIN_KINASE_DOM"/>
    <property type="match status" value="1"/>
</dbReference>
<dbReference type="PROSITE" id="PS00108">
    <property type="entry name" value="PROTEIN_KINASE_ST"/>
    <property type="match status" value="1"/>
</dbReference>
<keyword evidence="3" id="KW-0547">Nucleotide-binding</keyword>
<evidence type="ECO:0000259" key="6">
    <source>
        <dbReference type="PROSITE" id="PS50011"/>
    </source>
</evidence>
<feature type="domain" description="Protein kinase" evidence="6">
    <location>
        <begin position="18"/>
        <end position="299"/>
    </location>
</feature>
<proteinExistence type="predicted"/>
<dbReference type="InterPro" id="IPR000719">
    <property type="entry name" value="Prot_kinase_dom"/>
</dbReference>
<dbReference type="InterPro" id="IPR008271">
    <property type="entry name" value="Ser/Thr_kinase_AS"/>
</dbReference>
<evidence type="ECO:0000256" key="1">
    <source>
        <dbReference type="ARBA" id="ARBA00012513"/>
    </source>
</evidence>
<dbReference type="SMART" id="SM00220">
    <property type="entry name" value="S_TKc"/>
    <property type="match status" value="1"/>
</dbReference>
<evidence type="ECO:0000313" key="7">
    <source>
        <dbReference type="EMBL" id="GGA24977.1"/>
    </source>
</evidence>